<dbReference type="CDD" id="cd01715">
    <property type="entry name" value="ETF_alpha"/>
    <property type="match status" value="1"/>
</dbReference>
<dbReference type="PROSITE" id="PS00696">
    <property type="entry name" value="ETF_ALPHA"/>
    <property type="match status" value="1"/>
</dbReference>
<dbReference type="Proteomes" id="UP000253934">
    <property type="component" value="Unassembled WGS sequence"/>
</dbReference>
<dbReference type="InterPro" id="IPR014729">
    <property type="entry name" value="Rossmann-like_a/b/a_fold"/>
</dbReference>
<sequence length="327" mass="35054">MSHKVLVYAEVRNGKLKSTAGETLAEAKKMLGGKLENLHAVLLGEGCEQHANTLATFGASKIYVVDAPETNTYQGEPTIQALDQIIKKNNYTIIVGPASPTGRDFFPRLAIRNNGAMLTDVVSFSLEGNSVIADIPMYLGKCGKVAMSQSAVTFITLRPNVRPSEVVDSNAQPAIEKFACQFDVSKFTAKVVEVRKGASERPDLTEANIIISGGRAMASKDNFKILFECADVVHGSVGASRAAVDSGYAPYDMQVGQTGKTVNPSLYIACGISGSIQHLSGMRTSKCIVAINTDADAPIFQKADYGIIADLFQVVPILTKEFKKIIE</sequence>
<dbReference type="InterPro" id="IPR029035">
    <property type="entry name" value="DHS-like_NAD/FAD-binding_dom"/>
</dbReference>
<dbReference type="GO" id="GO:0009055">
    <property type="term" value="F:electron transfer activity"/>
    <property type="evidence" value="ECO:0007669"/>
    <property type="project" value="InterPro"/>
</dbReference>
<evidence type="ECO:0000256" key="1">
    <source>
        <dbReference type="ARBA" id="ARBA00005817"/>
    </source>
</evidence>
<gene>
    <name evidence="11" type="ORF">DCC88_06775</name>
</gene>
<protein>
    <recommendedName>
        <fullName evidence="7">Electron transfer flavoprotein subunit alpha</fullName>
    </recommendedName>
    <alternativeName>
        <fullName evidence="8">Electron transfer flavoprotein large subunit</fullName>
    </alternativeName>
</protein>
<comment type="function">
    <text evidence="6">The electron transfer flavoprotein serves as a specific electron acceptor for other dehydrogenases. It transfers the electrons to the main respiratory chain via ETF-ubiquinone oxidoreductase (ETF dehydrogenase).</text>
</comment>
<dbReference type="AlphaFoldDB" id="A0A369KWH7"/>
<dbReference type="InterPro" id="IPR001308">
    <property type="entry name" value="ETF_a/FixB"/>
</dbReference>
<dbReference type="PIRSF" id="PIRSF000089">
    <property type="entry name" value="Electra_flavoP_a"/>
    <property type="match status" value="1"/>
</dbReference>
<feature type="domain" description="Electron transfer flavoprotein alpha/beta-subunit N-terminal" evidence="10">
    <location>
        <begin position="5"/>
        <end position="196"/>
    </location>
</feature>
<proteinExistence type="inferred from homology"/>
<dbReference type="FunFam" id="3.40.50.1220:FF:000001">
    <property type="entry name" value="Electron transfer flavoprotein, alpha subunit"/>
    <property type="match status" value="1"/>
</dbReference>
<comment type="cofactor">
    <cofactor evidence="9">
        <name>FAD</name>
        <dbReference type="ChEBI" id="CHEBI:57692"/>
    </cofactor>
    <text evidence="9">Binds 1 FAD per dimer.</text>
</comment>
<evidence type="ECO:0000256" key="2">
    <source>
        <dbReference type="ARBA" id="ARBA00022448"/>
    </source>
</evidence>
<feature type="binding site" evidence="9">
    <location>
        <begin position="240"/>
        <end position="241"/>
    </location>
    <ligand>
        <name>FAD</name>
        <dbReference type="ChEBI" id="CHEBI:57692"/>
    </ligand>
</feature>
<dbReference type="InterPro" id="IPR033947">
    <property type="entry name" value="ETF_alpha_N"/>
</dbReference>
<evidence type="ECO:0000256" key="6">
    <source>
        <dbReference type="ARBA" id="ARBA00025649"/>
    </source>
</evidence>
<evidence type="ECO:0000259" key="10">
    <source>
        <dbReference type="SMART" id="SM00893"/>
    </source>
</evidence>
<evidence type="ECO:0000313" key="12">
    <source>
        <dbReference type="Proteomes" id="UP000253934"/>
    </source>
</evidence>
<keyword evidence="12" id="KW-1185">Reference proteome</keyword>
<evidence type="ECO:0000256" key="3">
    <source>
        <dbReference type="ARBA" id="ARBA00022630"/>
    </source>
</evidence>
<dbReference type="InterPro" id="IPR014731">
    <property type="entry name" value="ETF_asu_C"/>
</dbReference>
<dbReference type="InterPro" id="IPR014730">
    <property type="entry name" value="ETF_a/b_N"/>
</dbReference>
<comment type="similarity">
    <text evidence="1">Belongs to the ETF alpha-subunit/FixB family.</text>
</comment>
<evidence type="ECO:0000256" key="9">
    <source>
        <dbReference type="PIRSR" id="PIRSR000089-1"/>
    </source>
</evidence>
<organism evidence="11 12">
    <name type="scientific">Spirobacillus cienkowskii</name>
    <dbReference type="NCBI Taxonomy" id="495820"/>
    <lineage>
        <taxon>Bacteria</taxon>
        <taxon>Pseudomonadati</taxon>
        <taxon>Bdellovibrionota</taxon>
        <taxon>Oligoflexia</taxon>
        <taxon>Silvanigrellales</taxon>
        <taxon>Spirobacillus</taxon>
    </lineage>
</organism>
<evidence type="ECO:0000256" key="4">
    <source>
        <dbReference type="ARBA" id="ARBA00022827"/>
    </source>
</evidence>
<evidence type="ECO:0000256" key="8">
    <source>
        <dbReference type="ARBA" id="ARBA00079299"/>
    </source>
</evidence>
<dbReference type="GO" id="GO:0050660">
    <property type="term" value="F:flavin adenine dinucleotide binding"/>
    <property type="evidence" value="ECO:0007669"/>
    <property type="project" value="InterPro"/>
</dbReference>
<evidence type="ECO:0000313" key="11">
    <source>
        <dbReference type="EMBL" id="RDB36083.1"/>
    </source>
</evidence>
<keyword evidence="2" id="KW-0813">Transport</keyword>
<dbReference type="GO" id="GO:0033539">
    <property type="term" value="P:fatty acid beta-oxidation using acyl-CoA dehydrogenase"/>
    <property type="evidence" value="ECO:0007669"/>
    <property type="project" value="TreeGrafter"/>
</dbReference>
<dbReference type="SUPFAM" id="SSF52467">
    <property type="entry name" value="DHS-like NAD/FAD-binding domain"/>
    <property type="match status" value="1"/>
</dbReference>
<dbReference type="InterPro" id="IPR018206">
    <property type="entry name" value="ETF_asu_C_CS"/>
</dbReference>
<dbReference type="PANTHER" id="PTHR43153">
    <property type="entry name" value="ELECTRON TRANSFER FLAVOPROTEIN ALPHA"/>
    <property type="match status" value="1"/>
</dbReference>
<feature type="binding site" evidence="9">
    <location>
        <position position="215"/>
    </location>
    <ligand>
        <name>FAD</name>
        <dbReference type="ChEBI" id="CHEBI:57692"/>
    </ligand>
</feature>
<keyword evidence="5" id="KW-0249">Electron transport</keyword>
<dbReference type="SUPFAM" id="SSF52402">
    <property type="entry name" value="Adenine nucleotide alpha hydrolases-like"/>
    <property type="match status" value="1"/>
</dbReference>
<accession>A0A369KWH7</accession>
<keyword evidence="4 9" id="KW-0274">FAD</keyword>
<dbReference type="Pfam" id="PF00766">
    <property type="entry name" value="ETF_alpha"/>
    <property type="match status" value="1"/>
</dbReference>
<feature type="binding site" evidence="9">
    <location>
        <position position="292"/>
    </location>
    <ligand>
        <name>FAD</name>
        <dbReference type="ChEBI" id="CHEBI:57692"/>
    </ligand>
</feature>
<comment type="caution">
    <text evidence="11">The sequence shown here is derived from an EMBL/GenBank/DDBJ whole genome shotgun (WGS) entry which is preliminary data.</text>
</comment>
<evidence type="ECO:0000256" key="7">
    <source>
        <dbReference type="ARBA" id="ARBA00068674"/>
    </source>
</evidence>
<evidence type="ECO:0000256" key="5">
    <source>
        <dbReference type="ARBA" id="ARBA00022982"/>
    </source>
</evidence>
<dbReference type="SMART" id="SM00893">
    <property type="entry name" value="ETF"/>
    <property type="match status" value="1"/>
</dbReference>
<dbReference type="Gene3D" id="3.40.50.1220">
    <property type="entry name" value="TPP-binding domain"/>
    <property type="match status" value="1"/>
</dbReference>
<feature type="binding site" evidence="9">
    <location>
        <begin position="254"/>
        <end position="258"/>
    </location>
    <ligand>
        <name>FAD</name>
        <dbReference type="ChEBI" id="CHEBI:57692"/>
    </ligand>
</feature>
<dbReference type="Gene3D" id="3.40.50.620">
    <property type="entry name" value="HUPs"/>
    <property type="match status" value="1"/>
</dbReference>
<feature type="binding site" evidence="9">
    <location>
        <begin position="271"/>
        <end position="278"/>
    </location>
    <ligand>
        <name>FAD</name>
        <dbReference type="ChEBI" id="CHEBI:57692"/>
    </ligand>
</feature>
<name>A0A369KWH7_9BACT</name>
<dbReference type="PANTHER" id="PTHR43153:SF1">
    <property type="entry name" value="ELECTRON TRANSFER FLAVOPROTEIN SUBUNIT ALPHA, MITOCHONDRIAL"/>
    <property type="match status" value="1"/>
</dbReference>
<reference evidence="11" key="1">
    <citation type="submission" date="2018-04" db="EMBL/GenBank/DDBJ databases">
        <title>Draft genome sequence of the Candidatus Spirobacillus cienkowskii, a pathogen of freshwater Daphnia species, reconstructed from hemolymph metagenomic reads.</title>
        <authorList>
            <person name="Bresciani L."/>
            <person name="Lemos L.N."/>
            <person name="Wale N."/>
            <person name="Lin J.Y."/>
            <person name="Fernandes G.R."/>
            <person name="Duffy M.A."/>
            <person name="Rodrigues J.M."/>
        </authorList>
    </citation>
    <scope>NUCLEOTIDE SEQUENCE [LARGE SCALE GENOMIC DNA]</scope>
    <source>
        <strain evidence="11">Binning01</strain>
    </source>
</reference>
<dbReference type="EMBL" id="QOVW01000067">
    <property type="protein sequence ID" value="RDB36083.1"/>
    <property type="molecule type" value="Genomic_DNA"/>
</dbReference>
<keyword evidence="3" id="KW-0285">Flavoprotein</keyword>
<dbReference type="Pfam" id="PF01012">
    <property type="entry name" value="ETF"/>
    <property type="match status" value="1"/>
</dbReference>